<name>A0A2S1KQX0_9LACO</name>
<evidence type="ECO:0000313" key="3">
    <source>
        <dbReference type="Proteomes" id="UP000244870"/>
    </source>
</evidence>
<keyword evidence="1" id="KW-1133">Transmembrane helix</keyword>
<keyword evidence="1" id="KW-0472">Membrane</keyword>
<sequence length="577" mass="64874">MFKKVNWQLILVVLIVPLVIMSPILFNGTALLGVDGYFHYNRIFEAAMQLRDRNLSFLNLYTFQQAGRIVNQVYSPLVTYLFGALLLVAGTWYKFQILTLYIVYALGILTMYFAATKIGLTKRWALSLGVVYTSSAAVYGFVFGATWKSIALAIVPLVIPSLVHLFEGRFNWRRTVYLGVVVALLAQFQVLTVAIVLPMLLPFFAHGVWVAQAKLRFLGRIVLAAILAIVLSLNTIMPLAEVYRNTLISPVAMNMVPQTSQIFQPMYTGVNSNSDIVISVMAFLLLGMTIAFWKKLSVVTRFMAIVAIVYLVVGTSLVPWHLLETNYPELRSFLQMPRRVSLTGYALTIVVVGKVFMEVRPDNNVVRNLTPVILAVVSVLLLTQKVANNVYYVQNEKTPLYAGLQATPRNVYSPDIHTFVQLQPLFHDGDMGKLIYHVDRTTPDYVPVDLTTETHQPTYDAYMNSFSKQWRPYQHIVNEDGTMTLQWKSNVANKSKLVPLVAYNRTTLTLNGESLDVTKLKRNTVGALYVSEKKGVNKLTVAYKPLKQTNIGVAVSIIGWLATIVISLEYTMKNKFP</sequence>
<feature type="transmembrane region" description="Helical" evidence="1">
    <location>
        <begin position="302"/>
        <end position="320"/>
    </location>
</feature>
<feature type="transmembrane region" description="Helical" evidence="1">
    <location>
        <begin position="100"/>
        <end position="118"/>
    </location>
</feature>
<feature type="transmembrane region" description="Helical" evidence="1">
    <location>
        <begin position="276"/>
        <end position="293"/>
    </location>
</feature>
<accession>A0A2S1KQX0</accession>
<evidence type="ECO:0000313" key="2">
    <source>
        <dbReference type="EMBL" id="AWF95323.1"/>
    </source>
</evidence>
<dbReference type="Proteomes" id="UP000244870">
    <property type="component" value="Chromosome"/>
</dbReference>
<feature type="transmembrane region" description="Helical" evidence="1">
    <location>
        <begin position="369"/>
        <end position="387"/>
    </location>
</feature>
<dbReference type="RefSeq" id="WP_108730259.1">
    <property type="nucleotide sequence ID" value="NZ_CP020928.1"/>
</dbReference>
<evidence type="ECO:0008006" key="4">
    <source>
        <dbReference type="Google" id="ProtNLM"/>
    </source>
</evidence>
<protein>
    <recommendedName>
        <fullName evidence="4">YfhO family protein</fullName>
    </recommendedName>
</protein>
<feature type="transmembrane region" description="Helical" evidence="1">
    <location>
        <begin position="7"/>
        <end position="26"/>
    </location>
</feature>
<feature type="transmembrane region" description="Helical" evidence="1">
    <location>
        <begin position="124"/>
        <end position="142"/>
    </location>
</feature>
<gene>
    <name evidence="2" type="ORF">B6254_0916</name>
</gene>
<feature type="transmembrane region" description="Helical" evidence="1">
    <location>
        <begin position="340"/>
        <end position="357"/>
    </location>
</feature>
<dbReference type="AlphaFoldDB" id="A0A2S1KQX0"/>
<keyword evidence="1" id="KW-0812">Transmembrane</keyword>
<feature type="transmembrane region" description="Helical" evidence="1">
    <location>
        <begin position="73"/>
        <end position="93"/>
    </location>
</feature>
<feature type="transmembrane region" description="Helical" evidence="1">
    <location>
        <begin position="178"/>
        <end position="205"/>
    </location>
</feature>
<dbReference type="EMBL" id="CP020928">
    <property type="protein sequence ID" value="AWF95323.1"/>
    <property type="molecule type" value="Genomic_DNA"/>
</dbReference>
<organism evidence="2 3">
    <name type="scientific">Weissella cibaria</name>
    <dbReference type="NCBI Taxonomy" id="137591"/>
    <lineage>
        <taxon>Bacteria</taxon>
        <taxon>Bacillati</taxon>
        <taxon>Bacillota</taxon>
        <taxon>Bacilli</taxon>
        <taxon>Lactobacillales</taxon>
        <taxon>Lactobacillaceae</taxon>
        <taxon>Weissella</taxon>
    </lineage>
</organism>
<proteinExistence type="predicted"/>
<evidence type="ECO:0000256" key="1">
    <source>
        <dbReference type="SAM" id="Phobius"/>
    </source>
</evidence>
<feature type="transmembrane region" description="Helical" evidence="1">
    <location>
        <begin position="217"/>
        <end position="237"/>
    </location>
</feature>
<feature type="transmembrane region" description="Helical" evidence="1">
    <location>
        <begin position="149"/>
        <end position="166"/>
    </location>
</feature>
<feature type="transmembrane region" description="Helical" evidence="1">
    <location>
        <begin position="551"/>
        <end position="571"/>
    </location>
</feature>
<reference evidence="2 3" key="1">
    <citation type="submission" date="2017-04" db="EMBL/GenBank/DDBJ databases">
        <title>Weissella cibaria strain m2 complete genome.</title>
        <authorList>
            <person name="Pan Q."/>
            <person name="Tan M."/>
            <person name="Yao F."/>
            <person name="Su S."/>
        </authorList>
    </citation>
    <scope>NUCLEOTIDE SEQUENCE [LARGE SCALE GENOMIC DNA]</scope>
    <source>
        <strain evidence="2 3">M2</strain>
    </source>
</reference>